<dbReference type="InterPro" id="IPR050966">
    <property type="entry name" value="Glutamyl_endopeptidase"/>
</dbReference>
<feature type="signal peptide" evidence="3">
    <location>
        <begin position="1"/>
        <end position="31"/>
    </location>
</feature>
<keyword evidence="5" id="KW-1185">Reference proteome</keyword>
<dbReference type="SUPFAM" id="SSF50494">
    <property type="entry name" value="Trypsin-like serine proteases"/>
    <property type="match status" value="1"/>
</dbReference>
<gene>
    <name evidence="4" type="ORF">AB0I59_20565</name>
</gene>
<name>A0ABV3GHC4_MICGL</name>
<dbReference type="PANTHER" id="PTHR15462">
    <property type="entry name" value="SERINE PROTEASE"/>
    <property type="match status" value="1"/>
</dbReference>
<evidence type="ECO:0000313" key="5">
    <source>
        <dbReference type="Proteomes" id="UP001551675"/>
    </source>
</evidence>
<evidence type="ECO:0008006" key="6">
    <source>
        <dbReference type="Google" id="ProtNLM"/>
    </source>
</evidence>
<dbReference type="InterPro" id="IPR043504">
    <property type="entry name" value="Peptidase_S1_PA_chymotrypsin"/>
</dbReference>
<evidence type="ECO:0000256" key="2">
    <source>
        <dbReference type="SAM" id="MobiDB-lite"/>
    </source>
</evidence>
<protein>
    <recommendedName>
        <fullName evidence="6">Serine protease</fullName>
    </recommendedName>
</protein>
<feature type="region of interest" description="Disordered" evidence="2">
    <location>
        <begin position="78"/>
        <end position="111"/>
    </location>
</feature>
<keyword evidence="1 3" id="KW-0732">Signal</keyword>
<dbReference type="Proteomes" id="UP001551675">
    <property type="component" value="Unassembled WGS sequence"/>
</dbReference>
<evidence type="ECO:0000256" key="1">
    <source>
        <dbReference type="ARBA" id="ARBA00022729"/>
    </source>
</evidence>
<dbReference type="EMBL" id="JBFALK010000011">
    <property type="protein sequence ID" value="MEV0971030.1"/>
    <property type="molecule type" value="Genomic_DNA"/>
</dbReference>
<evidence type="ECO:0000256" key="3">
    <source>
        <dbReference type="SAM" id="SignalP"/>
    </source>
</evidence>
<reference evidence="4 5" key="1">
    <citation type="submission" date="2024-06" db="EMBL/GenBank/DDBJ databases">
        <title>The Natural Products Discovery Center: Release of the First 8490 Sequenced Strains for Exploring Actinobacteria Biosynthetic Diversity.</title>
        <authorList>
            <person name="Kalkreuter E."/>
            <person name="Kautsar S.A."/>
            <person name="Yang D."/>
            <person name="Bader C.D."/>
            <person name="Teijaro C.N."/>
            <person name="Fluegel L."/>
            <person name="Davis C.M."/>
            <person name="Simpson J.R."/>
            <person name="Lauterbach L."/>
            <person name="Steele A.D."/>
            <person name="Gui C."/>
            <person name="Meng S."/>
            <person name="Li G."/>
            <person name="Viehrig K."/>
            <person name="Ye F."/>
            <person name="Su P."/>
            <person name="Kiefer A.F."/>
            <person name="Nichols A."/>
            <person name="Cepeda A.J."/>
            <person name="Yan W."/>
            <person name="Fan B."/>
            <person name="Jiang Y."/>
            <person name="Adhikari A."/>
            <person name="Zheng C.-J."/>
            <person name="Schuster L."/>
            <person name="Cowan T.M."/>
            <person name="Smanski M.J."/>
            <person name="Chevrette M.G."/>
            <person name="De Carvalho L.P.S."/>
            <person name="Shen B."/>
        </authorList>
    </citation>
    <scope>NUCLEOTIDE SEQUENCE [LARGE SCALE GENOMIC DNA]</scope>
    <source>
        <strain evidence="4 5">NPDC050100</strain>
    </source>
</reference>
<dbReference type="Gene3D" id="2.40.10.10">
    <property type="entry name" value="Trypsin-like serine proteases"/>
    <property type="match status" value="2"/>
</dbReference>
<accession>A0ABV3GHC4</accession>
<sequence length="378" mass="41076">MALSLRRVAWASLASTLIASLLTTAPSPADAAPMRPKALSMTVPGGIAGLKQRALEIDKKLTPKAMDDAKPLVVVPRRDRSAKKAGPSGPPGYVPPTTVDGKKVEISPTPEPSTRAIAPLAASVNLPITVGKVFIYKEATDEWVYCSGTVVTGNFKNLVATAAHCIIDPATGNAYKYWAFVPSYNDGGIRWPYGNWVPYRVTVWYDWVDYEDPDYDYAFINVSRLDGETGEPSGLRIGDFVGGQGLTWDQPIDVTGYVFAYPHAPHLDGDKVYSGWTMKWCYGTTGMFAASQGADWHIGWGPAINSQTCAMTPGADGGPFLFQYNSNDDPLLRVGLLNTVISRVRDADGNSRYDTWSGPYFDADAKVLYDEATNLWSP</sequence>
<proteinExistence type="predicted"/>
<evidence type="ECO:0000313" key="4">
    <source>
        <dbReference type="EMBL" id="MEV0971030.1"/>
    </source>
</evidence>
<feature type="chain" id="PRO_5047144019" description="Serine protease" evidence="3">
    <location>
        <begin position="32"/>
        <end position="378"/>
    </location>
</feature>
<dbReference type="InterPro" id="IPR009003">
    <property type="entry name" value="Peptidase_S1_PA"/>
</dbReference>
<organism evidence="4 5">
    <name type="scientific">Microtetraspora glauca</name>
    <dbReference type="NCBI Taxonomy" id="1996"/>
    <lineage>
        <taxon>Bacteria</taxon>
        <taxon>Bacillati</taxon>
        <taxon>Actinomycetota</taxon>
        <taxon>Actinomycetes</taxon>
        <taxon>Streptosporangiales</taxon>
        <taxon>Streptosporangiaceae</taxon>
        <taxon>Microtetraspora</taxon>
    </lineage>
</organism>
<dbReference type="RefSeq" id="WP_358134952.1">
    <property type="nucleotide sequence ID" value="NZ_JBFALK010000011.1"/>
</dbReference>
<comment type="caution">
    <text evidence="4">The sequence shown here is derived from an EMBL/GenBank/DDBJ whole genome shotgun (WGS) entry which is preliminary data.</text>
</comment>